<accession>A0A0C3Q509</accession>
<protein>
    <submittedName>
        <fullName evidence="7">Uncharacterized protein</fullName>
    </submittedName>
</protein>
<dbReference type="Proteomes" id="UP000054248">
    <property type="component" value="Unassembled WGS sequence"/>
</dbReference>
<gene>
    <name evidence="7" type="ORF">M407DRAFT_246477</name>
</gene>
<dbReference type="EMBL" id="KN823283">
    <property type="protein sequence ID" value="KIO18486.1"/>
    <property type="molecule type" value="Genomic_DNA"/>
</dbReference>
<dbReference type="GO" id="GO:0016020">
    <property type="term" value="C:membrane"/>
    <property type="evidence" value="ECO:0007669"/>
    <property type="project" value="UniProtKB-SubCell"/>
</dbReference>
<evidence type="ECO:0000256" key="6">
    <source>
        <dbReference type="SAM" id="Phobius"/>
    </source>
</evidence>
<dbReference type="OrthoDB" id="440424at2759"/>
<keyword evidence="3 6" id="KW-0812">Transmembrane</keyword>
<feature type="transmembrane region" description="Helical" evidence="6">
    <location>
        <begin position="93"/>
        <end position="116"/>
    </location>
</feature>
<dbReference type="Gene3D" id="6.10.110.10">
    <property type="match status" value="1"/>
</dbReference>
<feature type="transmembrane region" description="Helical" evidence="6">
    <location>
        <begin position="65"/>
        <end position="87"/>
    </location>
</feature>
<evidence type="ECO:0000256" key="1">
    <source>
        <dbReference type="ARBA" id="ARBA00004141"/>
    </source>
</evidence>
<reference evidence="8" key="2">
    <citation type="submission" date="2015-01" db="EMBL/GenBank/DDBJ databases">
        <title>Evolutionary Origins and Diversification of the Mycorrhizal Mutualists.</title>
        <authorList>
            <consortium name="DOE Joint Genome Institute"/>
            <consortium name="Mycorrhizal Genomics Consortium"/>
            <person name="Kohler A."/>
            <person name="Kuo A."/>
            <person name="Nagy L.G."/>
            <person name="Floudas D."/>
            <person name="Copeland A."/>
            <person name="Barry K.W."/>
            <person name="Cichocki N."/>
            <person name="Veneault-Fourrey C."/>
            <person name="LaButti K."/>
            <person name="Lindquist E.A."/>
            <person name="Lipzen A."/>
            <person name="Lundell T."/>
            <person name="Morin E."/>
            <person name="Murat C."/>
            <person name="Riley R."/>
            <person name="Ohm R."/>
            <person name="Sun H."/>
            <person name="Tunlid A."/>
            <person name="Henrissat B."/>
            <person name="Grigoriev I.V."/>
            <person name="Hibbett D.S."/>
            <person name="Martin F."/>
        </authorList>
    </citation>
    <scope>NUCLEOTIDE SEQUENCE [LARGE SCALE GENOMIC DNA]</scope>
    <source>
        <strain evidence="8">MUT 4182</strain>
    </source>
</reference>
<dbReference type="InterPro" id="IPR009311">
    <property type="entry name" value="IFI6/IFI27-like"/>
</dbReference>
<evidence type="ECO:0000313" key="7">
    <source>
        <dbReference type="EMBL" id="KIO18486.1"/>
    </source>
</evidence>
<sequence length="127" mass="13251">MAPGPPSWSLHYLARIILEGVERFWKIWASGVPRWIQSVVYGALLGLGVCLALGFGAAGVAANSLAAAIQSSIGNVAAGSAFAMMQSLGAKGILAWLMAALGAAGMVAVRELIAWLRRRFRGLPKSS</sequence>
<comment type="subcellular location">
    <subcellularLocation>
        <location evidence="1">Membrane</location>
        <topology evidence="1">Multi-pass membrane protein</topology>
    </subcellularLocation>
</comment>
<keyword evidence="5 6" id="KW-0472">Membrane</keyword>
<feature type="transmembrane region" description="Helical" evidence="6">
    <location>
        <begin position="35"/>
        <end position="58"/>
    </location>
</feature>
<evidence type="ECO:0000256" key="3">
    <source>
        <dbReference type="ARBA" id="ARBA00022692"/>
    </source>
</evidence>
<dbReference type="Pfam" id="PF06140">
    <property type="entry name" value="Ifi-6-16"/>
    <property type="match status" value="1"/>
</dbReference>
<comment type="similarity">
    <text evidence="2">Belongs to the IFI6/IFI27 family.</text>
</comment>
<reference evidence="7 8" key="1">
    <citation type="submission" date="2014-04" db="EMBL/GenBank/DDBJ databases">
        <authorList>
            <consortium name="DOE Joint Genome Institute"/>
            <person name="Kuo A."/>
            <person name="Girlanda M."/>
            <person name="Perotto S."/>
            <person name="Kohler A."/>
            <person name="Nagy L.G."/>
            <person name="Floudas D."/>
            <person name="Copeland A."/>
            <person name="Barry K.W."/>
            <person name="Cichocki N."/>
            <person name="Veneault-Fourrey C."/>
            <person name="LaButti K."/>
            <person name="Lindquist E.A."/>
            <person name="Lipzen A."/>
            <person name="Lundell T."/>
            <person name="Morin E."/>
            <person name="Murat C."/>
            <person name="Sun H."/>
            <person name="Tunlid A."/>
            <person name="Henrissat B."/>
            <person name="Grigoriev I.V."/>
            <person name="Hibbett D.S."/>
            <person name="Martin F."/>
            <person name="Nordberg H.P."/>
            <person name="Cantor M.N."/>
            <person name="Hua S.X."/>
        </authorList>
    </citation>
    <scope>NUCLEOTIDE SEQUENCE [LARGE SCALE GENOMIC DNA]</scope>
    <source>
        <strain evidence="7 8">MUT 4182</strain>
    </source>
</reference>
<organism evidence="7 8">
    <name type="scientific">Tulasnella calospora MUT 4182</name>
    <dbReference type="NCBI Taxonomy" id="1051891"/>
    <lineage>
        <taxon>Eukaryota</taxon>
        <taxon>Fungi</taxon>
        <taxon>Dikarya</taxon>
        <taxon>Basidiomycota</taxon>
        <taxon>Agaricomycotina</taxon>
        <taxon>Agaricomycetes</taxon>
        <taxon>Cantharellales</taxon>
        <taxon>Tulasnellaceae</taxon>
        <taxon>Tulasnella</taxon>
    </lineage>
</organism>
<dbReference type="AlphaFoldDB" id="A0A0C3Q509"/>
<name>A0A0C3Q509_9AGAM</name>
<keyword evidence="8" id="KW-1185">Reference proteome</keyword>
<evidence type="ECO:0000256" key="4">
    <source>
        <dbReference type="ARBA" id="ARBA00022989"/>
    </source>
</evidence>
<evidence type="ECO:0000256" key="5">
    <source>
        <dbReference type="ARBA" id="ARBA00023136"/>
    </source>
</evidence>
<dbReference type="InterPro" id="IPR038213">
    <property type="entry name" value="IFI6/IFI27-like_sf"/>
</dbReference>
<dbReference type="STRING" id="1051891.A0A0C3Q509"/>
<keyword evidence="4 6" id="KW-1133">Transmembrane helix</keyword>
<proteinExistence type="inferred from homology"/>
<evidence type="ECO:0000256" key="2">
    <source>
        <dbReference type="ARBA" id="ARBA00007262"/>
    </source>
</evidence>
<dbReference type="PANTHER" id="PTHR16932">
    <property type="entry name" value="INTERFERON ALPHA-INDUCIBLE PROTEIN 27"/>
    <property type="match status" value="1"/>
</dbReference>
<evidence type="ECO:0000313" key="8">
    <source>
        <dbReference type="Proteomes" id="UP000054248"/>
    </source>
</evidence>
<dbReference type="PANTHER" id="PTHR16932:SF18">
    <property type="entry name" value="INTERFERON, ALPHA-INDUCIBLE PROTEIN 27-LIKE 2"/>
    <property type="match status" value="1"/>
</dbReference>
<dbReference type="HOGENOM" id="CLU_115979_1_0_1"/>